<organism evidence="4">
    <name type="scientific">freshwater metagenome</name>
    <dbReference type="NCBI Taxonomy" id="449393"/>
    <lineage>
        <taxon>unclassified sequences</taxon>
        <taxon>metagenomes</taxon>
        <taxon>ecological metagenomes</taxon>
    </lineage>
</organism>
<name>A0A6J7KKA8_9ZZZZ</name>
<dbReference type="PRINTS" id="PR00455">
    <property type="entry name" value="HTHTETR"/>
</dbReference>
<gene>
    <name evidence="4" type="ORF">UFOPK3564_03672</name>
</gene>
<dbReference type="SUPFAM" id="SSF46689">
    <property type="entry name" value="Homeodomain-like"/>
    <property type="match status" value="1"/>
</dbReference>
<dbReference type="InterPro" id="IPR001647">
    <property type="entry name" value="HTH_TetR"/>
</dbReference>
<dbReference type="GO" id="GO:0000976">
    <property type="term" value="F:transcription cis-regulatory region binding"/>
    <property type="evidence" value="ECO:0007669"/>
    <property type="project" value="TreeGrafter"/>
</dbReference>
<feature type="domain" description="HTH tetR-type" evidence="3">
    <location>
        <begin position="9"/>
        <end position="69"/>
    </location>
</feature>
<feature type="compositionally biased region" description="Basic and acidic residues" evidence="2">
    <location>
        <begin position="195"/>
        <end position="207"/>
    </location>
</feature>
<dbReference type="PANTHER" id="PTHR30055:SF146">
    <property type="entry name" value="HTH-TYPE TRANSCRIPTIONAL DUAL REGULATOR CECR"/>
    <property type="match status" value="1"/>
</dbReference>
<dbReference type="PANTHER" id="PTHR30055">
    <property type="entry name" value="HTH-TYPE TRANSCRIPTIONAL REGULATOR RUTR"/>
    <property type="match status" value="1"/>
</dbReference>
<dbReference type="AlphaFoldDB" id="A0A6J7KKA8"/>
<keyword evidence="1" id="KW-0238">DNA-binding</keyword>
<evidence type="ECO:0000313" key="4">
    <source>
        <dbReference type="EMBL" id="CAB4954314.1"/>
    </source>
</evidence>
<protein>
    <submittedName>
        <fullName evidence="4">Unannotated protein</fullName>
    </submittedName>
</protein>
<evidence type="ECO:0000256" key="2">
    <source>
        <dbReference type="SAM" id="MobiDB-lite"/>
    </source>
</evidence>
<reference evidence="4" key="1">
    <citation type="submission" date="2020-05" db="EMBL/GenBank/DDBJ databases">
        <authorList>
            <person name="Chiriac C."/>
            <person name="Salcher M."/>
            <person name="Ghai R."/>
            <person name="Kavagutti S V."/>
        </authorList>
    </citation>
    <scope>NUCLEOTIDE SEQUENCE</scope>
</reference>
<dbReference type="Gene3D" id="1.10.357.10">
    <property type="entry name" value="Tetracycline Repressor, domain 2"/>
    <property type="match status" value="1"/>
</dbReference>
<dbReference type="InterPro" id="IPR009057">
    <property type="entry name" value="Homeodomain-like_sf"/>
</dbReference>
<sequence length="207" mass="22321">MSTTRLSAEERREQLLEAAMGLVAQRGFDATPTLAIAKAAGISHAYLFRLFPSKEDLAVALVGRCNARILERFDHAASTARARGEDPFAAMGAAYGELLVERDVILVQLHAYAASPTHPEIRSAMRASFRELVELVARTTGAPDDEVRTFFAQGMLMNVTAALDLHEVDAPYARTLTASHAADDPTCGSPPAPATERHPATDRHPTS</sequence>
<evidence type="ECO:0000256" key="1">
    <source>
        <dbReference type="ARBA" id="ARBA00023125"/>
    </source>
</evidence>
<dbReference type="EMBL" id="CAFBMK010000380">
    <property type="protein sequence ID" value="CAB4954314.1"/>
    <property type="molecule type" value="Genomic_DNA"/>
</dbReference>
<dbReference type="PROSITE" id="PS50977">
    <property type="entry name" value="HTH_TETR_2"/>
    <property type="match status" value="1"/>
</dbReference>
<accession>A0A6J7KKA8</accession>
<feature type="region of interest" description="Disordered" evidence="2">
    <location>
        <begin position="180"/>
        <end position="207"/>
    </location>
</feature>
<evidence type="ECO:0000259" key="3">
    <source>
        <dbReference type="PROSITE" id="PS50977"/>
    </source>
</evidence>
<proteinExistence type="predicted"/>
<dbReference type="InterPro" id="IPR050109">
    <property type="entry name" value="HTH-type_TetR-like_transc_reg"/>
</dbReference>
<dbReference type="GO" id="GO:0003700">
    <property type="term" value="F:DNA-binding transcription factor activity"/>
    <property type="evidence" value="ECO:0007669"/>
    <property type="project" value="TreeGrafter"/>
</dbReference>
<dbReference type="Pfam" id="PF00440">
    <property type="entry name" value="TetR_N"/>
    <property type="match status" value="1"/>
</dbReference>